<dbReference type="AlphaFoldDB" id="A0A067P6X4"/>
<accession>A0A067P6X4</accession>
<dbReference type="OrthoDB" id="4062651at2759"/>
<organism evidence="5 6">
    <name type="scientific">Jaapia argillacea MUCL 33604</name>
    <dbReference type="NCBI Taxonomy" id="933084"/>
    <lineage>
        <taxon>Eukaryota</taxon>
        <taxon>Fungi</taxon>
        <taxon>Dikarya</taxon>
        <taxon>Basidiomycota</taxon>
        <taxon>Agaricomycotina</taxon>
        <taxon>Agaricomycetes</taxon>
        <taxon>Agaricomycetidae</taxon>
        <taxon>Jaapiales</taxon>
        <taxon>Jaapiaceae</taxon>
        <taxon>Jaapia</taxon>
    </lineage>
</organism>
<evidence type="ECO:0000313" key="5">
    <source>
        <dbReference type="EMBL" id="KDQ49565.1"/>
    </source>
</evidence>
<dbReference type="PANTHER" id="PTHR44329">
    <property type="entry name" value="SERINE/THREONINE-PROTEIN KINASE TNNI3K-RELATED"/>
    <property type="match status" value="1"/>
</dbReference>
<evidence type="ECO:0000259" key="4">
    <source>
        <dbReference type="PROSITE" id="PS50011"/>
    </source>
</evidence>
<dbReference type="InParanoid" id="A0A067P6X4"/>
<dbReference type="GO" id="GO:0004674">
    <property type="term" value="F:protein serine/threonine kinase activity"/>
    <property type="evidence" value="ECO:0007669"/>
    <property type="project" value="TreeGrafter"/>
</dbReference>
<dbReference type="Gene3D" id="1.10.510.10">
    <property type="entry name" value="Transferase(Phosphotransferase) domain 1"/>
    <property type="match status" value="1"/>
</dbReference>
<dbReference type="InterPro" id="IPR051681">
    <property type="entry name" value="Ser/Thr_Kinases-Pseudokinases"/>
</dbReference>
<protein>
    <recommendedName>
        <fullName evidence="4">Protein kinase domain-containing protein</fullName>
    </recommendedName>
</protein>
<keyword evidence="6" id="KW-1185">Reference proteome</keyword>
<dbReference type="InterPro" id="IPR001245">
    <property type="entry name" value="Ser-Thr/Tyr_kinase_cat_dom"/>
</dbReference>
<dbReference type="PANTHER" id="PTHR44329:SF298">
    <property type="entry name" value="MIXED LINEAGE KINASE DOMAIN-LIKE PROTEIN"/>
    <property type="match status" value="1"/>
</dbReference>
<dbReference type="PROSITE" id="PS50011">
    <property type="entry name" value="PROTEIN_KINASE_DOM"/>
    <property type="match status" value="1"/>
</dbReference>
<dbReference type="GO" id="GO:0005524">
    <property type="term" value="F:ATP binding"/>
    <property type="evidence" value="ECO:0007669"/>
    <property type="project" value="UniProtKB-KW"/>
</dbReference>
<feature type="domain" description="Protein kinase" evidence="4">
    <location>
        <begin position="159"/>
        <end position="438"/>
    </location>
</feature>
<evidence type="ECO:0000256" key="1">
    <source>
        <dbReference type="ARBA" id="ARBA00022741"/>
    </source>
</evidence>
<proteinExistence type="predicted"/>
<keyword evidence="1" id="KW-0547">Nucleotide-binding</keyword>
<gene>
    <name evidence="5" type="ORF">JAAARDRAFT_42738</name>
</gene>
<dbReference type="InterPro" id="IPR008271">
    <property type="entry name" value="Ser/Thr_kinase_AS"/>
</dbReference>
<name>A0A067P6X4_9AGAM</name>
<keyword evidence="2" id="KW-0067">ATP-binding</keyword>
<dbReference type="HOGENOM" id="CLU_614026_0_0_1"/>
<feature type="region of interest" description="Disordered" evidence="3">
    <location>
        <begin position="57"/>
        <end position="76"/>
    </location>
</feature>
<evidence type="ECO:0000256" key="3">
    <source>
        <dbReference type="SAM" id="MobiDB-lite"/>
    </source>
</evidence>
<dbReference type="Pfam" id="PF07714">
    <property type="entry name" value="PK_Tyr_Ser-Thr"/>
    <property type="match status" value="1"/>
</dbReference>
<dbReference type="SMART" id="SM00220">
    <property type="entry name" value="S_TKc"/>
    <property type="match status" value="1"/>
</dbReference>
<sequence>MSKCPQCHASYGQVSRLGPHGSFVARDTGDPLVDAPACSDLIVPSEISTQPVDIVTTRGAGSGYEESSQQEFISTSTEEDLYPARIVTQTQASVLAINVPNPGGLTLPLTDTGYTNPDETESPTRSPVSPIAETYNNISPSGDILPFSGFTDLSNSVTIVGDRPLSGGASCDVYAGELEWNGVRTKVAMKRIRIFRDCTDSHRAKSWKLFRREAKIWSRFRHPFVLPFLGFARFGDVDLFLISPWASRGNCIQYLEVNSTASRPRIASQVADALEYLHSGNAPSGYVHGDLKGDNVLISDAGNALLCDFGLSRCVEGIASITRTPTGIDAFGNICFAAPELFNAGDARPTLWSDVFAFGCLLIQIFTGHRPYRDLTERQVMGAIMRGVKPERPREPCVVAAGLNDGLWELVDRCLDHQAALRPSMAEVARRLKRHQLELHPGNRSE</sequence>
<dbReference type="InterPro" id="IPR000719">
    <property type="entry name" value="Prot_kinase_dom"/>
</dbReference>
<reference evidence="6" key="1">
    <citation type="journal article" date="2014" name="Proc. Natl. Acad. Sci. U.S.A.">
        <title>Extensive sampling of basidiomycete genomes demonstrates inadequacy of the white-rot/brown-rot paradigm for wood decay fungi.</title>
        <authorList>
            <person name="Riley R."/>
            <person name="Salamov A.A."/>
            <person name="Brown D.W."/>
            <person name="Nagy L.G."/>
            <person name="Floudas D."/>
            <person name="Held B.W."/>
            <person name="Levasseur A."/>
            <person name="Lombard V."/>
            <person name="Morin E."/>
            <person name="Otillar R."/>
            <person name="Lindquist E.A."/>
            <person name="Sun H."/>
            <person name="LaButti K.M."/>
            <person name="Schmutz J."/>
            <person name="Jabbour D."/>
            <person name="Luo H."/>
            <person name="Baker S.E."/>
            <person name="Pisabarro A.G."/>
            <person name="Walton J.D."/>
            <person name="Blanchette R.A."/>
            <person name="Henrissat B."/>
            <person name="Martin F."/>
            <person name="Cullen D."/>
            <person name="Hibbett D.S."/>
            <person name="Grigoriev I.V."/>
        </authorList>
    </citation>
    <scope>NUCLEOTIDE SEQUENCE [LARGE SCALE GENOMIC DNA]</scope>
    <source>
        <strain evidence="6">MUCL 33604</strain>
    </source>
</reference>
<dbReference type="Proteomes" id="UP000027265">
    <property type="component" value="Unassembled WGS sequence"/>
</dbReference>
<feature type="compositionally biased region" description="Polar residues" evidence="3">
    <location>
        <begin position="65"/>
        <end position="76"/>
    </location>
</feature>
<evidence type="ECO:0000313" key="6">
    <source>
        <dbReference type="Proteomes" id="UP000027265"/>
    </source>
</evidence>
<dbReference type="InterPro" id="IPR011009">
    <property type="entry name" value="Kinase-like_dom_sf"/>
</dbReference>
<evidence type="ECO:0000256" key="2">
    <source>
        <dbReference type="ARBA" id="ARBA00022840"/>
    </source>
</evidence>
<dbReference type="PROSITE" id="PS00108">
    <property type="entry name" value="PROTEIN_KINASE_ST"/>
    <property type="match status" value="1"/>
</dbReference>
<dbReference type="STRING" id="933084.A0A067P6X4"/>
<dbReference type="EMBL" id="KL197780">
    <property type="protein sequence ID" value="KDQ49565.1"/>
    <property type="molecule type" value="Genomic_DNA"/>
</dbReference>
<dbReference type="SUPFAM" id="SSF56112">
    <property type="entry name" value="Protein kinase-like (PK-like)"/>
    <property type="match status" value="1"/>
</dbReference>